<name>A0A4Y2CG78_ARAVE</name>
<dbReference type="AlphaFoldDB" id="A0A4Y2CG78"/>
<evidence type="ECO:0000313" key="1">
    <source>
        <dbReference type="EMBL" id="GBM02856.1"/>
    </source>
</evidence>
<comment type="caution">
    <text evidence="1">The sequence shown here is derived from an EMBL/GenBank/DDBJ whole genome shotgun (WGS) entry which is preliminary data.</text>
</comment>
<sequence length="108" mass="12606">MYDLTCKRPTYTEDLQWNRVSNLQPSGFKTETLPLGLRCHNTFAEKYTRKSSPSTGWNVKCRSLMTILKPAPSQKVVLRLFLLNRLRRRKLLSVYYPKTGSETFAFTI</sequence>
<dbReference type="Proteomes" id="UP000499080">
    <property type="component" value="Unassembled WGS sequence"/>
</dbReference>
<proteinExistence type="predicted"/>
<organism evidence="1 2">
    <name type="scientific">Araneus ventricosus</name>
    <name type="common">Orbweaver spider</name>
    <name type="synonym">Epeira ventricosa</name>
    <dbReference type="NCBI Taxonomy" id="182803"/>
    <lineage>
        <taxon>Eukaryota</taxon>
        <taxon>Metazoa</taxon>
        <taxon>Ecdysozoa</taxon>
        <taxon>Arthropoda</taxon>
        <taxon>Chelicerata</taxon>
        <taxon>Arachnida</taxon>
        <taxon>Araneae</taxon>
        <taxon>Araneomorphae</taxon>
        <taxon>Entelegynae</taxon>
        <taxon>Araneoidea</taxon>
        <taxon>Araneidae</taxon>
        <taxon>Araneus</taxon>
    </lineage>
</organism>
<accession>A0A4Y2CG78</accession>
<keyword evidence="2" id="KW-1185">Reference proteome</keyword>
<dbReference type="EMBL" id="BGPR01000184">
    <property type="protein sequence ID" value="GBM02856.1"/>
    <property type="molecule type" value="Genomic_DNA"/>
</dbReference>
<gene>
    <name evidence="1" type="ORF">AVEN_52033_1</name>
</gene>
<reference evidence="1 2" key="1">
    <citation type="journal article" date="2019" name="Sci. Rep.">
        <title>Orb-weaving spider Araneus ventricosus genome elucidates the spidroin gene catalogue.</title>
        <authorList>
            <person name="Kono N."/>
            <person name="Nakamura H."/>
            <person name="Ohtoshi R."/>
            <person name="Moran D.A.P."/>
            <person name="Shinohara A."/>
            <person name="Yoshida Y."/>
            <person name="Fujiwara M."/>
            <person name="Mori M."/>
            <person name="Tomita M."/>
            <person name="Arakawa K."/>
        </authorList>
    </citation>
    <scope>NUCLEOTIDE SEQUENCE [LARGE SCALE GENOMIC DNA]</scope>
</reference>
<evidence type="ECO:0000313" key="2">
    <source>
        <dbReference type="Proteomes" id="UP000499080"/>
    </source>
</evidence>
<dbReference type="OrthoDB" id="5985073at2759"/>
<protein>
    <submittedName>
        <fullName evidence="1">Uncharacterized protein</fullName>
    </submittedName>
</protein>